<dbReference type="InterPro" id="IPR002347">
    <property type="entry name" value="SDR_fam"/>
</dbReference>
<dbReference type="SUPFAM" id="SSF51735">
    <property type="entry name" value="NAD(P)-binding Rossmann-fold domains"/>
    <property type="match status" value="1"/>
</dbReference>
<evidence type="ECO:0000313" key="5">
    <source>
        <dbReference type="Proteomes" id="UP000249720"/>
    </source>
</evidence>
<comment type="similarity">
    <text evidence="1 3">Belongs to the short-chain dehydrogenases/reductases (SDR) family.</text>
</comment>
<dbReference type="PROSITE" id="PS00061">
    <property type="entry name" value="ADH_SHORT"/>
    <property type="match status" value="1"/>
</dbReference>
<dbReference type="GO" id="GO:0005829">
    <property type="term" value="C:cytosol"/>
    <property type="evidence" value="ECO:0007669"/>
    <property type="project" value="TreeGrafter"/>
</dbReference>
<dbReference type="PANTHER" id="PTHR42901:SF1">
    <property type="entry name" value="ALCOHOL DEHYDROGENASE"/>
    <property type="match status" value="1"/>
</dbReference>
<dbReference type="PRINTS" id="PR00080">
    <property type="entry name" value="SDRFAMILY"/>
</dbReference>
<dbReference type="CDD" id="cd05233">
    <property type="entry name" value="SDR_c"/>
    <property type="match status" value="1"/>
</dbReference>
<dbReference type="AlphaFoldDB" id="A0A2W7RVS2"/>
<dbReference type="EMBL" id="QKZV01000002">
    <property type="protein sequence ID" value="PZX64434.1"/>
    <property type="molecule type" value="Genomic_DNA"/>
</dbReference>
<accession>A0A2W7RVS2</accession>
<dbReference type="GO" id="GO:0016491">
    <property type="term" value="F:oxidoreductase activity"/>
    <property type="evidence" value="ECO:0007669"/>
    <property type="project" value="UniProtKB-KW"/>
</dbReference>
<gene>
    <name evidence="4" type="ORF">LX80_00630</name>
</gene>
<reference evidence="4 5" key="1">
    <citation type="submission" date="2018-06" db="EMBL/GenBank/DDBJ databases">
        <title>Genomic Encyclopedia of Archaeal and Bacterial Type Strains, Phase II (KMG-II): from individual species to whole genera.</title>
        <authorList>
            <person name="Goeker M."/>
        </authorList>
    </citation>
    <scope>NUCLEOTIDE SEQUENCE [LARGE SCALE GENOMIC DNA]</scope>
    <source>
        <strain evidence="4 5">DSM 23241</strain>
    </source>
</reference>
<sequence>MNVIITGASKGIGKAIAETFASKGHTLLLCARNIATLEETAKAIQLRYPQASVKYMQADLADYQQVKAFSNWCLNVGTPDVLVNNTGQYLPGSVLTEPDGTLQNLLNINLMSAYHLTRLIAPKMIEQKKGHIFNICSIASVQAYTNGGAYSISKFALLGFSKNLREELKSYGVKVTAVIPGAVYTDSWVGSGVSPERIMEANDLASMIECMANLSPQACVEEIVVRPQLGDL</sequence>
<proteinExistence type="inferred from homology"/>
<comment type="caution">
    <text evidence="4">The sequence shown here is derived from an EMBL/GenBank/DDBJ whole genome shotgun (WGS) entry which is preliminary data.</text>
</comment>
<dbReference type="PRINTS" id="PR00081">
    <property type="entry name" value="GDHRDH"/>
</dbReference>
<dbReference type="Proteomes" id="UP000249720">
    <property type="component" value="Unassembled WGS sequence"/>
</dbReference>
<dbReference type="PANTHER" id="PTHR42901">
    <property type="entry name" value="ALCOHOL DEHYDROGENASE"/>
    <property type="match status" value="1"/>
</dbReference>
<dbReference type="OrthoDB" id="9775296at2"/>
<name>A0A2W7RVS2_9BACT</name>
<evidence type="ECO:0000256" key="2">
    <source>
        <dbReference type="ARBA" id="ARBA00023002"/>
    </source>
</evidence>
<evidence type="ECO:0000256" key="3">
    <source>
        <dbReference type="RuleBase" id="RU000363"/>
    </source>
</evidence>
<protein>
    <submittedName>
        <fullName evidence="4">Short-subunit dehydrogenase</fullName>
    </submittedName>
</protein>
<dbReference type="Pfam" id="PF00106">
    <property type="entry name" value="adh_short"/>
    <property type="match status" value="1"/>
</dbReference>
<dbReference type="InterPro" id="IPR036291">
    <property type="entry name" value="NAD(P)-bd_dom_sf"/>
</dbReference>
<evidence type="ECO:0000256" key="1">
    <source>
        <dbReference type="ARBA" id="ARBA00006484"/>
    </source>
</evidence>
<organism evidence="4 5">
    <name type="scientific">Hydrotalea sandarakina</name>
    <dbReference type="NCBI Taxonomy" id="1004304"/>
    <lineage>
        <taxon>Bacteria</taxon>
        <taxon>Pseudomonadati</taxon>
        <taxon>Bacteroidota</taxon>
        <taxon>Chitinophagia</taxon>
        <taxon>Chitinophagales</taxon>
        <taxon>Chitinophagaceae</taxon>
        <taxon>Hydrotalea</taxon>
    </lineage>
</organism>
<evidence type="ECO:0000313" key="4">
    <source>
        <dbReference type="EMBL" id="PZX64434.1"/>
    </source>
</evidence>
<keyword evidence="2" id="KW-0560">Oxidoreductase</keyword>
<dbReference type="RefSeq" id="WP_111293614.1">
    <property type="nucleotide sequence ID" value="NZ_QKZV01000002.1"/>
</dbReference>
<dbReference type="InterPro" id="IPR020904">
    <property type="entry name" value="Sc_DH/Rdtase_CS"/>
</dbReference>
<keyword evidence="5" id="KW-1185">Reference proteome</keyword>
<dbReference type="Gene3D" id="3.40.50.720">
    <property type="entry name" value="NAD(P)-binding Rossmann-like Domain"/>
    <property type="match status" value="1"/>
</dbReference>